<evidence type="ECO:0000313" key="3">
    <source>
        <dbReference type="Proteomes" id="UP000261340"/>
    </source>
</evidence>
<name>A0A3Q0SHN6_AMPCI</name>
<evidence type="ECO:0000313" key="2">
    <source>
        <dbReference type="Ensembl" id="ENSACIP00000022521.1"/>
    </source>
</evidence>
<reference evidence="2" key="1">
    <citation type="submission" date="2025-08" db="UniProtKB">
        <authorList>
            <consortium name="Ensembl"/>
        </authorList>
    </citation>
    <scope>IDENTIFICATION</scope>
</reference>
<reference evidence="2" key="2">
    <citation type="submission" date="2025-09" db="UniProtKB">
        <authorList>
            <consortium name="Ensembl"/>
        </authorList>
    </citation>
    <scope>IDENTIFICATION</scope>
</reference>
<feature type="region of interest" description="Disordered" evidence="1">
    <location>
        <begin position="37"/>
        <end position="72"/>
    </location>
</feature>
<protein>
    <submittedName>
        <fullName evidence="2">Uncharacterized protein</fullName>
    </submittedName>
</protein>
<keyword evidence="3" id="KW-1185">Reference proteome</keyword>
<sequence>MSEQEGHSILSLLDERATWLEGHTLRALALSGRVDQMAAKCPPQQRRVTGSPHPPQSSHPTPNLSWGLKGTC</sequence>
<dbReference type="Ensembl" id="ENSACIT00000023123.1">
    <property type="protein sequence ID" value="ENSACIP00000022521.1"/>
    <property type="gene ID" value="ENSACIG00000017531.1"/>
</dbReference>
<organism evidence="2 3">
    <name type="scientific">Amphilophus citrinellus</name>
    <name type="common">Midas cichlid</name>
    <name type="synonym">Cichlasoma citrinellum</name>
    <dbReference type="NCBI Taxonomy" id="61819"/>
    <lineage>
        <taxon>Eukaryota</taxon>
        <taxon>Metazoa</taxon>
        <taxon>Chordata</taxon>
        <taxon>Craniata</taxon>
        <taxon>Vertebrata</taxon>
        <taxon>Euteleostomi</taxon>
        <taxon>Actinopterygii</taxon>
        <taxon>Neopterygii</taxon>
        <taxon>Teleostei</taxon>
        <taxon>Neoteleostei</taxon>
        <taxon>Acanthomorphata</taxon>
        <taxon>Ovalentaria</taxon>
        <taxon>Cichlomorphae</taxon>
        <taxon>Cichliformes</taxon>
        <taxon>Cichlidae</taxon>
        <taxon>New World cichlids</taxon>
        <taxon>Cichlasomatinae</taxon>
        <taxon>Heroini</taxon>
        <taxon>Amphilophus</taxon>
    </lineage>
</organism>
<dbReference type="Proteomes" id="UP000261340">
    <property type="component" value="Unplaced"/>
</dbReference>
<accession>A0A3Q0SHN6</accession>
<evidence type="ECO:0000256" key="1">
    <source>
        <dbReference type="SAM" id="MobiDB-lite"/>
    </source>
</evidence>
<proteinExistence type="predicted"/>
<dbReference type="AlphaFoldDB" id="A0A3Q0SHN6"/>